<proteinExistence type="inferred from homology"/>
<dbReference type="GO" id="GO:0005886">
    <property type="term" value="C:plasma membrane"/>
    <property type="evidence" value="ECO:0007669"/>
    <property type="project" value="UniProtKB-SubCell"/>
</dbReference>
<evidence type="ECO:0000256" key="2">
    <source>
        <dbReference type="ARBA" id="ARBA00007935"/>
    </source>
</evidence>
<feature type="transmembrane region" description="Helical" evidence="8">
    <location>
        <begin position="166"/>
        <end position="187"/>
    </location>
</feature>
<evidence type="ECO:0000256" key="3">
    <source>
        <dbReference type="ARBA" id="ARBA00022448"/>
    </source>
</evidence>
<dbReference type="CDD" id="cd06550">
    <property type="entry name" value="TM_ABC_iron-siderophores_like"/>
    <property type="match status" value="1"/>
</dbReference>
<evidence type="ECO:0000256" key="8">
    <source>
        <dbReference type="SAM" id="Phobius"/>
    </source>
</evidence>
<feature type="transmembrane region" description="Helical" evidence="8">
    <location>
        <begin position="255"/>
        <end position="281"/>
    </location>
</feature>
<keyword evidence="7 8" id="KW-0472">Membrane</keyword>
<dbReference type="PANTHER" id="PTHR30472:SF1">
    <property type="entry name" value="FE(3+) DICITRATE TRANSPORT SYSTEM PERMEASE PROTEIN FECC-RELATED"/>
    <property type="match status" value="1"/>
</dbReference>
<dbReference type="Gene3D" id="1.10.3470.10">
    <property type="entry name" value="ABC transporter involved in vitamin B12 uptake, BtuC"/>
    <property type="match status" value="1"/>
</dbReference>
<dbReference type="KEGG" id="sapp:SAC06_02915"/>
<dbReference type="PANTHER" id="PTHR30472">
    <property type="entry name" value="FERRIC ENTEROBACTIN TRANSPORT SYSTEM PERMEASE PROTEIN"/>
    <property type="match status" value="1"/>
</dbReference>
<reference evidence="9" key="1">
    <citation type="submission" date="2023-11" db="EMBL/GenBank/DDBJ databases">
        <title>Scrofimicrobium hongkongense sp. nov., isolated from a patient with peritonitis.</title>
        <authorList>
            <person name="Lao H.Y."/>
            <person name="Wong A.Y.P."/>
            <person name="Ng T.L."/>
            <person name="Wong R.Y.L."/>
            <person name="Yau M.C.Y."/>
            <person name="Lam J.Y.W."/>
            <person name="Siu G.K.H."/>
        </authorList>
    </citation>
    <scope>NUCLEOTIDE SEQUENCE</scope>
    <source>
        <strain evidence="9">R131</strain>
    </source>
</reference>
<keyword evidence="3" id="KW-0813">Transport</keyword>
<sequence length="353" mass="35532">MRPTTAGVLPGRAPRSTRSLRPVWALLLPSLLLLALIALSLFVGSGHFSPDEVVGALLGRPDVPPSTLVIIRDYRVARTVAALLVGSALGVAGVLMQSTARNPLADPGLLGVNAGAYLAIVLGALTMGISLGPSHVLLALVGAALATVIVHGIGSRGPLGGTPAKLVLTGVALTAVLTGVGSAISLLNPSIFDKVRSWNSGSLQNTTWEGVAAVAPFILVGLALAAFLPGALNTLLLGEDSARALGTHVPATRGLSAVATTLLCGAATAAAGPVSFVGLLVPHALRTVVGPDVRWLLPGAVLSGPILVLAADLVGRVLIPCELPMGVVTAFLGAPVLVALVRTRRPRMSEVSG</sequence>
<feature type="transmembrane region" description="Helical" evidence="8">
    <location>
        <begin position="23"/>
        <end position="43"/>
    </location>
</feature>
<dbReference type="FunFam" id="1.10.3470.10:FF:000001">
    <property type="entry name" value="Vitamin B12 ABC transporter permease BtuC"/>
    <property type="match status" value="1"/>
</dbReference>
<evidence type="ECO:0000313" key="9">
    <source>
        <dbReference type="EMBL" id="XBW08526.1"/>
    </source>
</evidence>
<comment type="subcellular location">
    <subcellularLocation>
        <location evidence="1">Cell membrane</location>
        <topology evidence="1">Multi-pass membrane protein</topology>
    </subcellularLocation>
</comment>
<dbReference type="GO" id="GO:0033214">
    <property type="term" value="P:siderophore-iron import into cell"/>
    <property type="evidence" value="ECO:0007669"/>
    <property type="project" value="TreeGrafter"/>
</dbReference>
<dbReference type="InterPro" id="IPR037294">
    <property type="entry name" value="ABC_BtuC-like"/>
</dbReference>
<dbReference type="GO" id="GO:0022857">
    <property type="term" value="F:transmembrane transporter activity"/>
    <property type="evidence" value="ECO:0007669"/>
    <property type="project" value="InterPro"/>
</dbReference>
<organism evidence="9">
    <name type="scientific">Scrofimicrobium appendicitidis</name>
    <dbReference type="NCBI Taxonomy" id="3079930"/>
    <lineage>
        <taxon>Bacteria</taxon>
        <taxon>Bacillati</taxon>
        <taxon>Actinomycetota</taxon>
        <taxon>Actinomycetes</taxon>
        <taxon>Actinomycetales</taxon>
        <taxon>Actinomycetaceae</taxon>
        <taxon>Scrofimicrobium</taxon>
    </lineage>
</organism>
<dbReference type="Pfam" id="PF01032">
    <property type="entry name" value="FecCD"/>
    <property type="match status" value="1"/>
</dbReference>
<dbReference type="EMBL" id="CP138335">
    <property type="protein sequence ID" value="XBW08526.1"/>
    <property type="molecule type" value="Genomic_DNA"/>
</dbReference>
<evidence type="ECO:0000256" key="6">
    <source>
        <dbReference type="ARBA" id="ARBA00022989"/>
    </source>
</evidence>
<comment type="similarity">
    <text evidence="2">Belongs to the binding-protein-dependent transport system permease family. FecCD subfamily.</text>
</comment>
<evidence type="ECO:0000256" key="1">
    <source>
        <dbReference type="ARBA" id="ARBA00004651"/>
    </source>
</evidence>
<feature type="transmembrane region" description="Helical" evidence="8">
    <location>
        <begin position="293"/>
        <end position="311"/>
    </location>
</feature>
<keyword evidence="4" id="KW-1003">Cell membrane</keyword>
<feature type="transmembrane region" description="Helical" evidence="8">
    <location>
        <begin position="108"/>
        <end position="129"/>
    </location>
</feature>
<name>A0AAU7V8C0_9ACTO</name>
<dbReference type="RefSeq" id="WP_350258726.1">
    <property type="nucleotide sequence ID" value="NZ_CP138335.1"/>
</dbReference>
<gene>
    <name evidence="9" type="ORF">SAC06_02915</name>
</gene>
<dbReference type="SUPFAM" id="SSF81345">
    <property type="entry name" value="ABC transporter involved in vitamin B12 uptake, BtuC"/>
    <property type="match status" value="1"/>
</dbReference>
<dbReference type="AlphaFoldDB" id="A0AAU7V8C0"/>
<keyword evidence="6 8" id="KW-1133">Transmembrane helix</keyword>
<evidence type="ECO:0000256" key="4">
    <source>
        <dbReference type="ARBA" id="ARBA00022475"/>
    </source>
</evidence>
<keyword evidence="5 8" id="KW-0812">Transmembrane</keyword>
<evidence type="ECO:0000256" key="7">
    <source>
        <dbReference type="ARBA" id="ARBA00023136"/>
    </source>
</evidence>
<feature type="transmembrane region" description="Helical" evidence="8">
    <location>
        <begin position="208"/>
        <end position="228"/>
    </location>
</feature>
<feature type="transmembrane region" description="Helical" evidence="8">
    <location>
        <begin position="76"/>
        <end position="96"/>
    </location>
</feature>
<dbReference type="InterPro" id="IPR000522">
    <property type="entry name" value="ABC_transptr_permease_BtuC"/>
</dbReference>
<accession>A0AAU7V8C0</accession>
<feature type="transmembrane region" description="Helical" evidence="8">
    <location>
        <begin position="323"/>
        <end position="341"/>
    </location>
</feature>
<evidence type="ECO:0000256" key="5">
    <source>
        <dbReference type="ARBA" id="ARBA00022692"/>
    </source>
</evidence>
<protein>
    <submittedName>
        <fullName evidence="9">Iron chelate uptake ABC transporter family permease subunit</fullName>
    </submittedName>
</protein>